<gene>
    <name evidence="1" type="ORF">PSON_ATCC_30995.1.T0340332</name>
</gene>
<evidence type="ECO:0000313" key="1">
    <source>
        <dbReference type="EMBL" id="CAD8076350.1"/>
    </source>
</evidence>
<protein>
    <submittedName>
        <fullName evidence="1">Uncharacterized protein</fullName>
    </submittedName>
</protein>
<proteinExistence type="predicted"/>
<dbReference type="EMBL" id="CAJJDN010000034">
    <property type="protein sequence ID" value="CAD8076350.1"/>
    <property type="molecule type" value="Genomic_DNA"/>
</dbReference>
<organism evidence="1 2">
    <name type="scientific">Paramecium sonneborni</name>
    <dbReference type="NCBI Taxonomy" id="65129"/>
    <lineage>
        <taxon>Eukaryota</taxon>
        <taxon>Sar</taxon>
        <taxon>Alveolata</taxon>
        <taxon>Ciliophora</taxon>
        <taxon>Intramacronucleata</taxon>
        <taxon>Oligohymenophorea</taxon>
        <taxon>Peniculida</taxon>
        <taxon>Parameciidae</taxon>
        <taxon>Paramecium</taxon>
    </lineage>
</organism>
<dbReference type="Proteomes" id="UP000692954">
    <property type="component" value="Unassembled WGS sequence"/>
</dbReference>
<dbReference type="AlphaFoldDB" id="A0A8S1M7V6"/>
<comment type="caution">
    <text evidence="1">The sequence shown here is derived from an EMBL/GenBank/DDBJ whole genome shotgun (WGS) entry which is preliminary data.</text>
</comment>
<name>A0A8S1M7V6_9CILI</name>
<reference evidence="1" key="1">
    <citation type="submission" date="2021-01" db="EMBL/GenBank/DDBJ databases">
        <authorList>
            <consortium name="Genoscope - CEA"/>
            <person name="William W."/>
        </authorList>
    </citation>
    <scope>NUCLEOTIDE SEQUENCE</scope>
</reference>
<evidence type="ECO:0000313" key="2">
    <source>
        <dbReference type="Proteomes" id="UP000692954"/>
    </source>
</evidence>
<accession>A0A8S1M7V6</accession>
<sequence>MVFKYNQKQNSKSLTCLDLNIRTFKINISQKNLKQNICVKKTRNTSLIQIINYLNYGNNNNRIKIKNSTRPNYHEYDQRTTLCQKQQDGIKYLKEIAILSIQ</sequence>
<keyword evidence="2" id="KW-1185">Reference proteome</keyword>